<dbReference type="EMBL" id="MU853338">
    <property type="protein sequence ID" value="KAK4113999.1"/>
    <property type="molecule type" value="Genomic_DNA"/>
</dbReference>
<evidence type="ECO:0000313" key="3">
    <source>
        <dbReference type="Proteomes" id="UP001302812"/>
    </source>
</evidence>
<dbReference type="Proteomes" id="UP001302812">
    <property type="component" value="Unassembled WGS sequence"/>
</dbReference>
<protein>
    <submittedName>
        <fullName evidence="2">Uncharacterized protein</fullName>
    </submittedName>
</protein>
<sequence>MHPVLTTPRATQNNSCRTLASSQDQRRKALLGATGRGWFGCRRKQGGPVATASLRLELRKSVTSFSLWEMDLYRYAAPSFRADWVHTINLQVAFPDDQARQSVSRSRLTRTYTHSGRHPTTVDTSNTGISAVKVLMILSNTIEIVPTLTVEASSMVSSKRAASDDVTWDRTRKVTALPLIRCSSITVCL</sequence>
<dbReference type="GeneID" id="89934420"/>
<gene>
    <name evidence="2" type="ORF">N656DRAFT_610994</name>
</gene>
<evidence type="ECO:0000256" key="1">
    <source>
        <dbReference type="SAM" id="MobiDB-lite"/>
    </source>
</evidence>
<accession>A0AAN6TGE8</accession>
<dbReference type="AlphaFoldDB" id="A0AAN6TGE8"/>
<feature type="region of interest" description="Disordered" evidence="1">
    <location>
        <begin position="1"/>
        <end position="23"/>
    </location>
</feature>
<reference evidence="2" key="2">
    <citation type="submission" date="2023-05" db="EMBL/GenBank/DDBJ databases">
        <authorList>
            <consortium name="Lawrence Berkeley National Laboratory"/>
            <person name="Steindorff A."/>
            <person name="Hensen N."/>
            <person name="Bonometti L."/>
            <person name="Westerberg I."/>
            <person name="Brannstrom I.O."/>
            <person name="Guillou S."/>
            <person name="Cros-Aarteil S."/>
            <person name="Calhoun S."/>
            <person name="Haridas S."/>
            <person name="Kuo A."/>
            <person name="Mondo S."/>
            <person name="Pangilinan J."/>
            <person name="Riley R."/>
            <person name="Labutti K."/>
            <person name="Andreopoulos B."/>
            <person name="Lipzen A."/>
            <person name="Chen C."/>
            <person name="Yanf M."/>
            <person name="Daum C."/>
            <person name="Ng V."/>
            <person name="Clum A."/>
            <person name="Ohm R."/>
            <person name="Martin F."/>
            <person name="Silar P."/>
            <person name="Natvig D."/>
            <person name="Lalanne C."/>
            <person name="Gautier V."/>
            <person name="Ament-Velasquez S.L."/>
            <person name="Kruys A."/>
            <person name="Hutchinson M.I."/>
            <person name="Powell A.J."/>
            <person name="Barry K."/>
            <person name="Miller A.N."/>
            <person name="Grigoriev I.V."/>
            <person name="Debuchy R."/>
            <person name="Gladieux P."/>
            <person name="Thoren M.H."/>
            <person name="Johannesson H."/>
        </authorList>
    </citation>
    <scope>NUCLEOTIDE SEQUENCE</scope>
    <source>
        <strain evidence="2">CBS 508.74</strain>
    </source>
</reference>
<comment type="caution">
    <text evidence="2">The sequence shown here is derived from an EMBL/GenBank/DDBJ whole genome shotgun (WGS) entry which is preliminary data.</text>
</comment>
<dbReference type="RefSeq" id="XP_064671569.1">
    <property type="nucleotide sequence ID" value="XM_064810295.1"/>
</dbReference>
<keyword evidence="3" id="KW-1185">Reference proteome</keyword>
<name>A0AAN6TGE8_9PEZI</name>
<reference evidence="2" key="1">
    <citation type="journal article" date="2023" name="Mol. Phylogenet. Evol.">
        <title>Genome-scale phylogeny and comparative genomics of the fungal order Sordariales.</title>
        <authorList>
            <person name="Hensen N."/>
            <person name="Bonometti L."/>
            <person name="Westerberg I."/>
            <person name="Brannstrom I.O."/>
            <person name="Guillou S."/>
            <person name="Cros-Aarteil S."/>
            <person name="Calhoun S."/>
            <person name="Haridas S."/>
            <person name="Kuo A."/>
            <person name="Mondo S."/>
            <person name="Pangilinan J."/>
            <person name="Riley R."/>
            <person name="LaButti K."/>
            <person name="Andreopoulos B."/>
            <person name="Lipzen A."/>
            <person name="Chen C."/>
            <person name="Yan M."/>
            <person name="Daum C."/>
            <person name="Ng V."/>
            <person name="Clum A."/>
            <person name="Steindorff A."/>
            <person name="Ohm R.A."/>
            <person name="Martin F."/>
            <person name="Silar P."/>
            <person name="Natvig D.O."/>
            <person name="Lalanne C."/>
            <person name="Gautier V."/>
            <person name="Ament-Velasquez S.L."/>
            <person name="Kruys A."/>
            <person name="Hutchinson M.I."/>
            <person name="Powell A.J."/>
            <person name="Barry K."/>
            <person name="Miller A.N."/>
            <person name="Grigoriev I.V."/>
            <person name="Debuchy R."/>
            <person name="Gladieux P."/>
            <person name="Hiltunen Thoren M."/>
            <person name="Johannesson H."/>
        </authorList>
    </citation>
    <scope>NUCLEOTIDE SEQUENCE</scope>
    <source>
        <strain evidence="2">CBS 508.74</strain>
    </source>
</reference>
<evidence type="ECO:0000313" key="2">
    <source>
        <dbReference type="EMBL" id="KAK4113999.1"/>
    </source>
</evidence>
<feature type="compositionally biased region" description="Polar residues" evidence="1">
    <location>
        <begin position="8"/>
        <end position="23"/>
    </location>
</feature>
<organism evidence="2 3">
    <name type="scientific">Canariomyces notabilis</name>
    <dbReference type="NCBI Taxonomy" id="2074819"/>
    <lineage>
        <taxon>Eukaryota</taxon>
        <taxon>Fungi</taxon>
        <taxon>Dikarya</taxon>
        <taxon>Ascomycota</taxon>
        <taxon>Pezizomycotina</taxon>
        <taxon>Sordariomycetes</taxon>
        <taxon>Sordariomycetidae</taxon>
        <taxon>Sordariales</taxon>
        <taxon>Chaetomiaceae</taxon>
        <taxon>Canariomyces</taxon>
    </lineage>
</organism>
<proteinExistence type="predicted"/>